<dbReference type="SUPFAM" id="SSF48652">
    <property type="entry name" value="Tetraspanin"/>
    <property type="match status" value="1"/>
</dbReference>
<accession>A0AAV4ILI1</accession>
<gene>
    <name evidence="6" type="ORF">ElyMa_004834400</name>
</gene>
<feature type="transmembrane region" description="Helical" evidence="5">
    <location>
        <begin position="270"/>
        <end position="289"/>
    </location>
</feature>
<keyword evidence="3 5" id="KW-1133">Transmembrane helix</keyword>
<evidence type="ECO:0000256" key="1">
    <source>
        <dbReference type="ARBA" id="ARBA00004141"/>
    </source>
</evidence>
<comment type="caution">
    <text evidence="6">The sequence shown here is derived from an EMBL/GenBank/DDBJ whole genome shotgun (WGS) entry which is preliminary data.</text>
</comment>
<evidence type="ECO:0000256" key="2">
    <source>
        <dbReference type="ARBA" id="ARBA00022692"/>
    </source>
</evidence>
<evidence type="ECO:0000313" key="6">
    <source>
        <dbReference type="EMBL" id="GFS11448.1"/>
    </source>
</evidence>
<evidence type="ECO:0000313" key="7">
    <source>
        <dbReference type="Proteomes" id="UP000762676"/>
    </source>
</evidence>
<protein>
    <submittedName>
        <fullName evidence="6">Tetraspanin</fullName>
    </submittedName>
</protein>
<keyword evidence="2 5" id="KW-0812">Transmembrane</keyword>
<feature type="transmembrane region" description="Helical" evidence="5">
    <location>
        <begin position="26"/>
        <end position="49"/>
    </location>
</feature>
<comment type="subcellular location">
    <subcellularLocation>
        <location evidence="1">Membrane</location>
        <topology evidence="1">Multi-pass membrane protein</topology>
    </subcellularLocation>
</comment>
<dbReference type="GO" id="GO:0016020">
    <property type="term" value="C:membrane"/>
    <property type="evidence" value="ECO:0007669"/>
    <property type="project" value="UniProtKB-SubCell"/>
</dbReference>
<evidence type="ECO:0000256" key="3">
    <source>
        <dbReference type="ARBA" id="ARBA00022989"/>
    </source>
</evidence>
<keyword evidence="4 5" id="KW-0472">Membrane</keyword>
<sequence length="290" mass="31589">MDRYLDVVSELVCLNDPESYAGGSFMLLYSILVVIVCSLELSATVYTFIQYDQASSTVTASFERALASYVDDETSKEAVDKIQRQFSCCGVEKPWDWLPTSNGSAVAVVQSEKSIMTFDLPSSCCLKRSSEQQGRCSSASPASFFQQPSLTFVCCDTVFLAVRLDGASTGNYDGINNGKQLQDCPMKRHPKERRERLCRYKQRVVSRKLWTGSGGFYWCPAGQASLLPVLSSSSSSCCCWWWWWWCSTVLVVVVVLAAAAVVVAVVVAAAAAAVVIVVVVVVVAVVVVVG</sequence>
<dbReference type="Gene3D" id="1.10.1450.10">
    <property type="entry name" value="Tetraspanin"/>
    <property type="match status" value="1"/>
</dbReference>
<dbReference type="EMBL" id="BMAT01009675">
    <property type="protein sequence ID" value="GFS11448.1"/>
    <property type="molecule type" value="Genomic_DNA"/>
</dbReference>
<feature type="transmembrane region" description="Helical" evidence="5">
    <location>
        <begin position="209"/>
        <end position="230"/>
    </location>
</feature>
<evidence type="ECO:0000256" key="4">
    <source>
        <dbReference type="ARBA" id="ARBA00023136"/>
    </source>
</evidence>
<dbReference type="AlphaFoldDB" id="A0AAV4ILI1"/>
<dbReference type="InterPro" id="IPR018499">
    <property type="entry name" value="Tetraspanin/Peripherin"/>
</dbReference>
<dbReference type="CDD" id="cd03127">
    <property type="entry name" value="tetraspanin_LEL"/>
    <property type="match status" value="1"/>
</dbReference>
<dbReference type="Proteomes" id="UP000762676">
    <property type="component" value="Unassembled WGS sequence"/>
</dbReference>
<name>A0AAV4ILI1_9GAST</name>
<keyword evidence="7" id="KW-1185">Reference proteome</keyword>
<dbReference type="InterPro" id="IPR008952">
    <property type="entry name" value="Tetraspanin_EC2_sf"/>
</dbReference>
<feature type="transmembrane region" description="Helical" evidence="5">
    <location>
        <begin position="242"/>
        <end position="263"/>
    </location>
</feature>
<proteinExistence type="predicted"/>
<evidence type="ECO:0000256" key="5">
    <source>
        <dbReference type="SAM" id="Phobius"/>
    </source>
</evidence>
<reference evidence="6 7" key="1">
    <citation type="journal article" date="2021" name="Elife">
        <title>Chloroplast acquisition without the gene transfer in kleptoplastic sea slugs, Plakobranchus ocellatus.</title>
        <authorList>
            <person name="Maeda T."/>
            <person name="Takahashi S."/>
            <person name="Yoshida T."/>
            <person name="Shimamura S."/>
            <person name="Takaki Y."/>
            <person name="Nagai Y."/>
            <person name="Toyoda A."/>
            <person name="Suzuki Y."/>
            <person name="Arimoto A."/>
            <person name="Ishii H."/>
            <person name="Satoh N."/>
            <person name="Nishiyama T."/>
            <person name="Hasebe M."/>
            <person name="Maruyama T."/>
            <person name="Minagawa J."/>
            <person name="Obokata J."/>
            <person name="Shigenobu S."/>
        </authorList>
    </citation>
    <scope>NUCLEOTIDE SEQUENCE [LARGE SCALE GENOMIC DNA]</scope>
</reference>
<dbReference type="Pfam" id="PF00335">
    <property type="entry name" value="Tetraspanin"/>
    <property type="match status" value="1"/>
</dbReference>
<organism evidence="6 7">
    <name type="scientific">Elysia marginata</name>
    <dbReference type="NCBI Taxonomy" id="1093978"/>
    <lineage>
        <taxon>Eukaryota</taxon>
        <taxon>Metazoa</taxon>
        <taxon>Spiralia</taxon>
        <taxon>Lophotrochozoa</taxon>
        <taxon>Mollusca</taxon>
        <taxon>Gastropoda</taxon>
        <taxon>Heterobranchia</taxon>
        <taxon>Euthyneura</taxon>
        <taxon>Panpulmonata</taxon>
        <taxon>Sacoglossa</taxon>
        <taxon>Placobranchoidea</taxon>
        <taxon>Plakobranchidae</taxon>
        <taxon>Elysia</taxon>
    </lineage>
</organism>